<feature type="domain" description="CCAAT-binding factor" evidence="3">
    <location>
        <begin position="390"/>
        <end position="609"/>
    </location>
</feature>
<gene>
    <name evidence="4" type="ORF">LSTR_LSTR006078</name>
</gene>
<evidence type="ECO:0000313" key="4">
    <source>
        <dbReference type="EMBL" id="RZF38483.1"/>
    </source>
</evidence>
<name>A0A482WYB4_LAOST</name>
<dbReference type="FunCoup" id="A0A482WYB4">
    <property type="interactions" value="1305"/>
</dbReference>
<proteinExistence type="inferred from homology"/>
<evidence type="ECO:0000256" key="1">
    <source>
        <dbReference type="ARBA" id="ARBA00007797"/>
    </source>
</evidence>
<dbReference type="InterPro" id="IPR040155">
    <property type="entry name" value="CEBPZ/Mak21-like"/>
</dbReference>
<dbReference type="Gene3D" id="1.25.10.10">
    <property type="entry name" value="Leucine-rich Repeat Variant"/>
    <property type="match status" value="1"/>
</dbReference>
<dbReference type="PANTHER" id="PTHR12048">
    <property type="entry name" value="CCAAT-BINDING FACTOR-RELATED"/>
    <property type="match status" value="1"/>
</dbReference>
<dbReference type="STRING" id="195883.A0A482WYB4"/>
<feature type="region of interest" description="Disordered" evidence="2">
    <location>
        <begin position="494"/>
        <end position="554"/>
    </location>
</feature>
<dbReference type="Proteomes" id="UP000291343">
    <property type="component" value="Unassembled WGS sequence"/>
</dbReference>
<dbReference type="GO" id="GO:0005634">
    <property type="term" value="C:nucleus"/>
    <property type="evidence" value="ECO:0007669"/>
    <property type="project" value="TreeGrafter"/>
</dbReference>
<comment type="similarity">
    <text evidence="1">Belongs to the CBF/MAK21 family.</text>
</comment>
<feature type="region of interest" description="Disordered" evidence="2">
    <location>
        <begin position="1"/>
        <end position="34"/>
    </location>
</feature>
<dbReference type="AlphaFoldDB" id="A0A482WYB4"/>
<dbReference type="Pfam" id="PF03914">
    <property type="entry name" value="CBF"/>
    <property type="match status" value="1"/>
</dbReference>
<evidence type="ECO:0000256" key="2">
    <source>
        <dbReference type="SAM" id="MobiDB-lite"/>
    </source>
</evidence>
<dbReference type="EMBL" id="QKKF02022243">
    <property type="protein sequence ID" value="RZF38483.1"/>
    <property type="molecule type" value="Genomic_DNA"/>
</dbReference>
<dbReference type="InParanoid" id="A0A482WYB4"/>
<feature type="compositionally biased region" description="Basic and acidic residues" evidence="2">
    <location>
        <begin position="1"/>
        <end position="12"/>
    </location>
</feature>
<organism evidence="4 5">
    <name type="scientific">Laodelphax striatellus</name>
    <name type="common">Small brown planthopper</name>
    <name type="synonym">Delphax striatella</name>
    <dbReference type="NCBI Taxonomy" id="195883"/>
    <lineage>
        <taxon>Eukaryota</taxon>
        <taxon>Metazoa</taxon>
        <taxon>Ecdysozoa</taxon>
        <taxon>Arthropoda</taxon>
        <taxon>Hexapoda</taxon>
        <taxon>Insecta</taxon>
        <taxon>Pterygota</taxon>
        <taxon>Neoptera</taxon>
        <taxon>Paraneoptera</taxon>
        <taxon>Hemiptera</taxon>
        <taxon>Auchenorrhyncha</taxon>
        <taxon>Fulgoroidea</taxon>
        <taxon>Delphacidae</taxon>
        <taxon>Criomorphinae</taxon>
        <taxon>Laodelphax</taxon>
    </lineage>
</organism>
<feature type="region of interest" description="Disordered" evidence="2">
    <location>
        <begin position="747"/>
        <end position="839"/>
    </location>
</feature>
<protein>
    <recommendedName>
        <fullName evidence="3">CCAAT-binding factor domain-containing protein</fullName>
    </recommendedName>
</protein>
<reference evidence="4 5" key="1">
    <citation type="journal article" date="2017" name="Gigascience">
        <title>Genome sequence of the small brown planthopper, Laodelphax striatellus.</title>
        <authorList>
            <person name="Zhu J."/>
            <person name="Jiang F."/>
            <person name="Wang X."/>
            <person name="Yang P."/>
            <person name="Bao Y."/>
            <person name="Zhao W."/>
            <person name="Wang W."/>
            <person name="Lu H."/>
            <person name="Wang Q."/>
            <person name="Cui N."/>
            <person name="Li J."/>
            <person name="Chen X."/>
            <person name="Luo L."/>
            <person name="Yu J."/>
            <person name="Kang L."/>
            <person name="Cui F."/>
        </authorList>
    </citation>
    <scope>NUCLEOTIDE SEQUENCE [LARGE SCALE GENOMIC DNA]</scope>
    <source>
        <strain evidence="4">Lst14</strain>
    </source>
</reference>
<accession>A0A482WYB4</accession>
<dbReference type="InterPro" id="IPR005612">
    <property type="entry name" value="CCAAT-binding_factor"/>
</dbReference>
<feature type="compositionally biased region" description="Acidic residues" evidence="2">
    <location>
        <begin position="765"/>
        <end position="827"/>
    </location>
</feature>
<feature type="region of interest" description="Disordered" evidence="2">
    <location>
        <begin position="892"/>
        <end position="921"/>
    </location>
</feature>
<comment type="caution">
    <text evidence="4">The sequence shown here is derived from an EMBL/GenBank/DDBJ whole genome shotgun (WGS) entry which is preliminary data.</text>
</comment>
<dbReference type="InterPro" id="IPR011989">
    <property type="entry name" value="ARM-like"/>
</dbReference>
<feature type="compositionally biased region" description="Basic residues" evidence="2">
    <location>
        <begin position="900"/>
        <end position="921"/>
    </location>
</feature>
<dbReference type="InterPro" id="IPR016024">
    <property type="entry name" value="ARM-type_fold"/>
</dbReference>
<evidence type="ECO:0000259" key="3">
    <source>
        <dbReference type="Pfam" id="PF03914"/>
    </source>
</evidence>
<dbReference type="SMR" id="A0A482WYB4"/>
<dbReference type="SUPFAM" id="SSF48371">
    <property type="entry name" value="ARM repeat"/>
    <property type="match status" value="1"/>
</dbReference>
<evidence type="ECO:0000313" key="5">
    <source>
        <dbReference type="Proteomes" id="UP000291343"/>
    </source>
</evidence>
<sequence>MNRSGSKLDSRRVNTKVKFSDNDGDGGEAIVPPEDDFYNEEYLPEVERKKWFEENFSTLESVNQLSEDEISTLKFEAERVFKDETAFHNEKEQRGKKGNDGAWLKTVFQKGTASDKIAAHVVNIQNNPLFSISSLTTLINMVKVGKKEFALVIDNLCELFIEDLLPPDRRLLPFHKQPLDRLQELCSGNATSRRRYLVLWAYEEQLKNSYSIFVQALNVIAKDDIEANKEKSVSALYHLLAARPELEDVLLKSVVNKLGDPQRKIASKAIYCLTQLLKQHEGMKQIVLNEIEHLLFRSNVSQKAQYYAICFLSQFRYSTHDGELACNVISVYFAFFRACVKKGDVDSRMLGSLLMGVNRAYPYSKEKLSKISSHIDTLYKMVHMANYNISMQCLNILFHVSDSFQDRYYSALYRKLIELDFAHSAHQAMILNLIYKSLMKDTNIGRVRTFIKRLLQLCALMPVPLACGLLYAISQLIKNRPLLEANRLEAQRAALDDDDDEEECYKDVDSGANGDSKDESLLDDSIVKDGEAKNEELDKTEAEQEGSKEEKKERKPCMGWYHAALTTRRTTVTFDPSVRNPAFAKGESAVYTELTLLLNHFHPTVALFAKNILDNETIKYTGDPLIDFSLVRFMDRFVFKNPKQPNIILEEKGPDRALAQRKYYTPSGAKALPTNSRLYLEQNEEHVPIDELFLYKYMHHRKNMGYKVVAKEEDDSDLESVASEEFEEMLNNMPGFKNKDVDFAEDIGDNLSKPKTSKRGKDKDMDSDDSAESGEDDDVEEDDGDVSLDDASGNDDDDDDDIDLDELDDDDDDAISFDESDEDDDGEVVSNKKPKKKLDENKLRKGISKLFAPAEQFSEMLENEGSSGFRTGTAHAVANKDKAAIKQLEWEMNRGDKTWNKKNKRKTPNKFSNIKKKRKVR</sequence>
<feature type="compositionally biased region" description="Basic and acidic residues" evidence="2">
    <location>
        <begin position="505"/>
        <end position="554"/>
    </location>
</feature>
<dbReference type="OrthoDB" id="28947at2759"/>
<dbReference type="PANTHER" id="PTHR12048:SF0">
    <property type="entry name" value="CCAAT_ENHANCER-BINDING PROTEIN ZETA"/>
    <property type="match status" value="1"/>
</dbReference>
<keyword evidence="5" id="KW-1185">Reference proteome</keyword>